<keyword evidence="1" id="KW-0694">RNA-binding</keyword>
<evidence type="ECO:0000313" key="3">
    <source>
        <dbReference type="Proteomes" id="UP000290482"/>
    </source>
</evidence>
<evidence type="ECO:0000256" key="1">
    <source>
        <dbReference type="PROSITE-ProRule" id="PRU00182"/>
    </source>
</evidence>
<sequence length="72" mass="8082">MEIEITGPFIKVSQLLKKLGKAPTGGTAKFFLKIHKVLINGEEAIGRNSKIKIGDTIWIDDNIYKIVEKKEI</sequence>
<proteinExistence type="predicted"/>
<dbReference type="SUPFAM" id="SSF55174">
    <property type="entry name" value="Alpha-L RNA-binding motif"/>
    <property type="match status" value="1"/>
</dbReference>
<gene>
    <name evidence="2" type="primary">yaaA</name>
    <name evidence="2" type="ORF">NCTC10112_00376</name>
</gene>
<dbReference type="Proteomes" id="UP000290482">
    <property type="component" value="Chromosome"/>
</dbReference>
<dbReference type="InterPro" id="IPR036986">
    <property type="entry name" value="S4_RNA-bd_sf"/>
</dbReference>
<dbReference type="Gene3D" id="3.10.290.10">
    <property type="entry name" value="RNA-binding S4 domain"/>
    <property type="match status" value="1"/>
</dbReference>
<dbReference type="OrthoDB" id="384916at2"/>
<organism evidence="2 3">
    <name type="scientific">Metamycoplasma orale</name>
    <name type="common">Mycoplasma orale</name>
    <dbReference type="NCBI Taxonomy" id="2121"/>
    <lineage>
        <taxon>Bacteria</taxon>
        <taxon>Bacillati</taxon>
        <taxon>Mycoplasmatota</taxon>
        <taxon>Mycoplasmoidales</taxon>
        <taxon>Metamycoplasmataceae</taxon>
        <taxon>Metamycoplasma</taxon>
    </lineage>
</organism>
<keyword evidence="3" id="KW-1185">Reference proteome</keyword>
<evidence type="ECO:0000313" key="2">
    <source>
        <dbReference type="EMBL" id="VEU55712.1"/>
    </source>
</evidence>
<name>A0A448ZWS0_METOS</name>
<dbReference type="EMBL" id="LR214940">
    <property type="protein sequence ID" value="VEU55712.1"/>
    <property type="molecule type" value="Genomic_DNA"/>
</dbReference>
<dbReference type="RefSeq" id="WP_022936019.1">
    <property type="nucleotide sequence ID" value="NZ_LR214940.1"/>
</dbReference>
<reference evidence="2 3" key="1">
    <citation type="submission" date="2019-01" db="EMBL/GenBank/DDBJ databases">
        <authorList>
            <consortium name="Pathogen Informatics"/>
        </authorList>
    </citation>
    <scope>NUCLEOTIDE SEQUENCE [LARGE SCALE GENOMIC DNA]</scope>
    <source>
        <strain evidence="2 3">NCTC10112</strain>
    </source>
</reference>
<accession>A0A448ZWS0</accession>
<dbReference type="Pfam" id="PF13275">
    <property type="entry name" value="S4_2"/>
    <property type="match status" value="1"/>
</dbReference>
<dbReference type="AlphaFoldDB" id="A0A448ZWS0"/>
<dbReference type="CDD" id="cd00165">
    <property type="entry name" value="S4"/>
    <property type="match status" value="1"/>
</dbReference>
<dbReference type="PROSITE" id="PS50889">
    <property type="entry name" value="S4"/>
    <property type="match status" value="1"/>
</dbReference>
<dbReference type="GO" id="GO:0003723">
    <property type="term" value="F:RNA binding"/>
    <property type="evidence" value="ECO:0007669"/>
    <property type="project" value="UniProtKB-KW"/>
</dbReference>
<dbReference type="KEGG" id="mob:NCTC10112_00376"/>
<protein>
    <submittedName>
        <fullName evidence="2">S4-like RNA-binding protein</fullName>
    </submittedName>
</protein>